<proteinExistence type="predicted"/>
<accession>A0A8T2BKV7</accession>
<dbReference type="AlphaFoldDB" id="A0A8T2BKV7"/>
<sequence length="226" mass="24901">MLTLTNPKGLASSFFLSHVTLISSGTFSVICSCHGKYVSTFLRCSSWNTPPGSINEFRFSDPFLPVLDLCFVSFLCSYFTITVASISTLPSKLEYEFSDFLPLTGDQIVSFRTSDADNPVDHQAPFVPTVEVLVKALIVISSAAVTGPPSSWIVQAIFCSHHPSVVGTGTREDVWKAREAANSGRRDTAKLTKKADKGKTAKEEAWELMFKEEASKRENVHRIQIN</sequence>
<comment type="caution">
    <text evidence="1">The sequence shown here is derived from an EMBL/GenBank/DDBJ whole genome shotgun (WGS) entry which is preliminary data.</text>
</comment>
<dbReference type="EMBL" id="JAEFBK010000007">
    <property type="protein sequence ID" value="KAG7585714.1"/>
    <property type="molecule type" value="Genomic_DNA"/>
</dbReference>
<evidence type="ECO:0000313" key="1">
    <source>
        <dbReference type="EMBL" id="KAG7585714.1"/>
    </source>
</evidence>
<name>A0A8T2BKV7_9BRAS</name>
<organism evidence="1 2">
    <name type="scientific">Arabidopsis thaliana x Arabidopsis arenosa</name>
    <dbReference type="NCBI Taxonomy" id="1240361"/>
    <lineage>
        <taxon>Eukaryota</taxon>
        <taxon>Viridiplantae</taxon>
        <taxon>Streptophyta</taxon>
        <taxon>Embryophyta</taxon>
        <taxon>Tracheophyta</taxon>
        <taxon>Spermatophyta</taxon>
        <taxon>Magnoliopsida</taxon>
        <taxon>eudicotyledons</taxon>
        <taxon>Gunneridae</taxon>
        <taxon>Pentapetalae</taxon>
        <taxon>rosids</taxon>
        <taxon>malvids</taxon>
        <taxon>Brassicales</taxon>
        <taxon>Brassicaceae</taxon>
        <taxon>Camelineae</taxon>
        <taxon>Arabidopsis</taxon>
    </lineage>
</organism>
<protein>
    <submittedName>
        <fullName evidence="1">Uncharacterized protein</fullName>
    </submittedName>
</protein>
<keyword evidence="2" id="KW-1185">Reference proteome</keyword>
<evidence type="ECO:0000313" key="2">
    <source>
        <dbReference type="Proteomes" id="UP000694240"/>
    </source>
</evidence>
<dbReference type="Proteomes" id="UP000694240">
    <property type="component" value="Chromosome 7"/>
</dbReference>
<reference evidence="1 2" key="1">
    <citation type="submission" date="2020-12" db="EMBL/GenBank/DDBJ databases">
        <title>Concerted genomic and epigenomic changes stabilize Arabidopsis allopolyploids.</title>
        <authorList>
            <person name="Chen Z."/>
        </authorList>
    </citation>
    <scope>NUCLEOTIDE SEQUENCE [LARGE SCALE GENOMIC DNA]</scope>
    <source>
        <strain evidence="1">Allo738</strain>
        <tissue evidence="1">Leaf</tissue>
    </source>
</reference>
<gene>
    <name evidence="1" type="ORF">ISN45_Aa02g010610</name>
</gene>